<dbReference type="Gene3D" id="3.30.479.20">
    <property type="entry name" value="Elongation factor Ts, dimerisation domain"/>
    <property type="match status" value="1"/>
</dbReference>
<evidence type="ECO:0000256" key="5">
    <source>
        <dbReference type="HAMAP-Rule" id="MF_00050"/>
    </source>
</evidence>
<comment type="subcellular location">
    <subcellularLocation>
        <location evidence="5">Cytoplasm</location>
    </subcellularLocation>
</comment>
<comment type="function">
    <text evidence="5">Associates with the EF-Tu.GDP complex and induces the exchange of GDP to GTP. It remains bound to the aminoacyl-tRNA.EF-Tu.GTP complex up to the GTP hydrolysis stage on the ribosome.</text>
</comment>
<evidence type="ECO:0000256" key="4">
    <source>
        <dbReference type="ARBA" id="ARBA00022917"/>
    </source>
</evidence>
<dbReference type="InterPro" id="IPR014039">
    <property type="entry name" value="Transl_elong_EFTs/EF1B_dimer"/>
</dbReference>
<protein>
    <recommendedName>
        <fullName evidence="2 5">Elongation factor Ts</fullName>
        <shortName evidence="5">EF-Ts</shortName>
    </recommendedName>
</protein>
<dbReference type="AlphaFoldDB" id="A0A0G0QQQ4"/>
<dbReference type="Proteomes" id="UP000034687">
    <property type="component" value="Unassembled WGS sequence"/>
</dbReference>
<keyword evidence="4 5" id="KW-0648">Protein biosynthesis</keyword>
<dbReference type="GO" id="GO:0003746">
    <property type="term" value="F:translation elongation factor activity"/>
    <property type="evidence" value="ECO:0007669"/>
    <property type="project" value="UniProtKB-UniRule"/>
</dbReference>
<feature type="domain" description="Translation elongation factor EFTs/EF1B dimerisation" evidence="6">
    <location>
        <begin position="74"/>
        <end position="151"/>
    </location>
</feature>
<keyword evidence="3 5" id="KW-0251">Elongation factor</keyword>
<dbReference type="InterPro" id="IPR036402">
    <property type="entry name" value="EF-Ts_dimer_sf"/>
</dbReference>
<dbReference type="HAMAP" id="MF_00050">
    <property type="entry name" value="EF_Ts"/>
    <property type="match status" value="1"/>
</dbReference>
<dbReference type="SUPFAM" id="SSF54713">
    <property type="entry name" value="Elongation factor Ts (EF-Ts), dimerisation domain"/>
    <property type="match status" value="1"/>
</dbReference>
<dbReference type="Pfam" id="PF00889">
    <property type="entry name" value="EF_TS"/>
    <property type="match status" value="1"/>
</dbReference>
<comment type="caution">
    <text evidence="7">The sequence shown here is derived from an EMBL/GenBank/DDBJ whole genome shotgun (WGS) entry which is preliminary data.</text>
</comment>
<reference evidence="7 8" key="1">
    <citation type="journal article" date="2015" name="Nature">
        <title>rRNA introns, odd ribosomes, and small enigmatic genomes across a large radiation of phyla.</title>
        <authorList>
            <person name="Brown C.T."/>
            <person name="Hug L.A."/>
            <person name="Thomas B.C."/>
            <person name="Sharon I."/>
            <person name="Castelle C.J."/>
            <person name="Singh A."/>
            <person name="Wilkins M.J."/>
            <person name="Williams K.H."/>
            <person name="Banfield J.F."/>
        </authorList>
    </citation>
    <scope>NUCLEOTIDE SEQUENCE [LARGE SCALE GENOMIC DNA]</scope>
</reference>
<feature type="region of interest" description="Involved in Mg(2+) ion dislocation from EF-Tu" evidence="5">
    <location>
        <begin position="82"/>
        <end position="85"/>
    </location>
</feature>
<evidence type="ECO:0000256" key="2">
    <source>
        <dbReference type="ARBA" id="ARBA00016956"/>
    </source>
</evidence>
<organism evidence="7 8">
    <name type="scientific">Candidatus Woesebacteria bacterium GW2011_GWB1_40_101</name>
    <dbReference type="NCBI Taxonomy" id="1618575"/>
    <lineage>
        <taxon>Bacteria</taxon>
        <taxon>Candidatus Woeseibacteriota</taxon>
    </lineage>
</organism>
<dbReference type="PANTHER" id="PTHR11741">
    <property type="entry name" value="ELONGATION FACTOR TS"/>
    <property type="match status" value="1"/>
</dbReference>
<sequence>MTKISIDLIRKLREKTGAPVIRVKKVLEEVKGNETRAFEILQKEGFEKAAKRQGRETSQGMVEAYTHHSGKIVSVVELLCETDFVARNELFKELAHDLALQVASQDAKDAGELMKQEFIKDPTKKIEDLVKEVVAKTGENIRIGRIYRIELGQPAKS</sequence>
<dbReference type="FunFam" id="1.10.8.10:FF:000001">
    <property type="entry name" value="Elongation factor Ts"/>
    <property type="match status" value="1"/>
</dbReference>
<evidence type="ECO:0000259" key="6">
    <source>
        <dbReference type="Pfam" id="PF00889"/>
    </source>
</evidence>
<gene>
    <name evidence="5" type="primary">tsf</name>
    <name evidence="7" type="ORF">UT72_C0004G0011</name>
</gene>
<name>A0A0G0QQQ4_9BACT</name>
<dbReference type="PATRIC" id="fig|1618575.3.peg.64"/>
<dbReference type="InterPro" id="IPR001816">
    <property type="entry name" value="Transl_elong_EFTs/EF1B"/>
</dbReference>
<dbReference type="PANTHER" id="PTHR11741:SF0">
    <property type="entry name" value="ELONGATION FACTOR TS, MITOCHONDRIAL"/>
    <property type="match status" value="1"/>
</dbReference>
<evidence type="ECO:0000313" key="8">
    <source>
        <dbReference type="Proteomes" id="UP000034687"/>
    </source>
</evidence>
<accession>A0A0G0QQQ4</accession>
<evidence type="ECO:0000256" key="1">
    <source>
        <dbReference type="ARBA" id="ARBA00005532"/>
    </source>
</evidence>
<evidence type="ECO:0000256" key="3">
    <source>
        <dbReference type="ARBA" id="ARBA00022768"/>
    </source>
</evidence>
<evidence type="ECO:0000313" key="7">
    <source>
        <dbReference type="EMBL" id="KKR39661.1"/>
    </source>
</evidence>
<keyword evidence="5" id="KW-0963">Cytoplasm</keyword>
<dbReference type="SUPFAM" id="SSF46934">
    <property type="entry name" value="UBA-like"/>
    <property type="match status" value="1"/>
</dbReference>
<proteinExistence type="inferred from homology"/>
<dbReference type="GO" id="GO:0005737">
    <property type="term" value="C:cytoplasm"/>
    <property type="evidence" value="ECO:0007669"/>
    <property type="project" value="UniProtKB-SubCell"/>
</dbReference>
<dbReference type="InterPro" id="IPR009060">
    <property type="entry name" value="UBA-like_sf"/>
</dbReference>
<comment type="similarity">
    <text evidence="1 5">Belongs to the EF-Ts family.</text>
</comment>
<dbReference type="EMBL" id="LBXW01000004">
    <property type="protein sequence ID" value="KKR39661.1"/>
    <property type="molecule type" value="Genomic_DNA"/>
</dbReference>
<dbReference type="Gene3D" id="1.10.8.10">
    <property type="entry name" value="DNA helicase RuvA subunit, C-terminal domain"/>
    <property type="match status" value="1"/>
</dbReference>